<protein>
    <submittedName>
        <fullName evidence="3 4">Transcriptional regulator</fullName>
    </submittedName>
</protein>
<dbReference type="GO" id="GO:0003700">
    <property type="term" value="F:DNA-binding transcription factor activity"/>
    <property type="evidence" value="ECO:0007669"/>
    <property type="project" value="TreeGrafter"/>
</dbReference>
<dbReference type="Proteomes" id="UP000196082">
    <property type="component" value="Unassembled WGS sequence"/>
</dbReference>
<reference evidence="4 6" key="2">
    <citation type="submission" date="2017-05" db="EMBL/GenBank/DDBJ databases">
        <title>Whole genome sequence of Pseudomonas putida isolate 1312 commercialized as a biostimulant.</title>
        <authorList>
            <person name="Crovadore J."/>
            <person name="Blanc P."/>
            <person name="Chablais R."/>
            <person name="Cochard B."/>
            <person name="Grizard D."/>
            <person name="Lefort F."/>
        </authorList>
    </citation>
    <scope>NUCLEOTIDE SEQUENCE [LARGE SCALE GENOMIC DNA]</scope>
    <source>
        <strain evidence="4 6">1312</strain>
    </source>
</reference>
<dbReference type="EMBL" id="MINH01000019">
    <property type="protein sequence ID" value="POG11396.1"/>
    <property type="molecule type" value="Genomic_DNA"/>
</dbReference>
<dbReference type="AlphaFoldDB" id="A0A0P7D731"/>
<evidence type="ECO:0000313" key="7">
    <source>
        <dbReference type="Proteomes" id="UP000237230"/>
    </source>
</evidence>
<evidence type="ECO:0000259" key="2">
    <source>
        <dbReference type="PROSITE" id="PS50943"/>
    </source>
</evidence>
<dbReference type="InterPro" id="IPR001387">
    <property type="entry name" value="Cro/C1-type_HTH"/>
</dbReference>
<dbReference type="Gene3D" id="1.10.260.40">
    <property type="entry name" value="lambda repressor-like DNA-binding domains"/>
    <property type="match status" value="1"/>
</dbReference>
<proteinExistence type="predicted"/>
<reference evidence="5 7" key="3">
    <citation type="submission" date="2018-03" db="EMBL/GenBank/DDBJ databases">
        <title>Draft genome of Pseudomonas putida strain KH-21-114.</title>
        <authorList>
            <person name="Yoshizawa S."/>
            <person name="Khan N.H."/>
            <person name="Nishimura M."/>
            <person name="Chiura H.X."/>
            <person name="Ogura Y."/>
            <person name="Hayashi T."/>
            <person name="Kogure K."/>
        </authorList>
    </citation>
    <scope>NUCLEOTIDE SEQUENCE [LARGE SCALE GENOMIC DNA]</scope>
    <source>
        <strain evidence="5 7">KH-21-114</strain>
    </source>
</reference>
<dbReference type="PANTHER" id="PTHR46797:SF1">
    <property type="entry name" value="METHYLPHOSPHONATE SYNTHASE"/>
    <property type="match status" value="1"/>
</dbReference>
<evidence type="ECO:0000256" key="1">
    <source>
        <dbReference type="ARBA" id="ARBA00023125"/>
    </source>
</evidence>
<dbReference type="GO" id="GO:0003677">
    <property type="term" value="F:DNA binding"/>
    <property type="evidence" value="ECO:0007669"/>
    <property type="project" value="UniProtKB-KW"/>
</dbReference>
<dbReference type="PANTHER" id="PTHR46797">
    <property type="entry name" value="HTH-TYPE TRANSCRIPTIONAL REGULATOR"/>
    <property type="match status" value="1"/>
</dbReference>
<dbReference type="Proteomes" id="UP000237230">
    <property type="component" value="Unassembled WGS sequence"/>
</dbReference>
<reference evidence="3" key="4">
    <citation type="submission" date="2023-03" db="EMBL/GenBank/DDBJ databases">
        <title>Draft assemblies of triclosan tolerant bacteria isolated from returned activated sludge.</title>
        <authorList>
            <person name="Van Hamelsveld S."/>
        </authorList>
    </citation>
    <scope>NUCLEOTIDE SEQUENCE</scope>
    <source>
        <strain evidence="3">GW210012_S60</strain>
    </source>
</reference>
<dbReference type="Proteomes" id="UP001217741">
    <property type="component" value="Unassembled WGS sequence"/>
</dbReference>
<evidence type="ECO:0000313" key="4">
    <source>
        <dbReference type="EMBL" id="OUM25452.1"/>
    </source>
</evidence>
<name>A0A0P7D731_PSEPU</name>
<dbReference type="Pfam" id="PF01381">
    <property type="entry name" value="HTH_3"/>
    <property type="match status" value="1"/>
</dbReference>
<dbReference type="EMBL" id="JARJLO010000053">
    <property type="protein sequence ID" value="MDF3869677.1"/>
    <property type="molecule type" value="Genomic_DNA"/>
</dbReference>
<comment type="caution">
    <text evidence="5">The sequence shown here is derived from an EMBL/GenBank/DDBJ whole genome shotgun (WGS) entry which is preliminary data.</text>
</comment>
<dbReference type="RefSeq" id="WP_033740654.1">
    <property type="nucleotide sequence ID" value="NZ_BBQL01000044.1"/>
</dbReference>
<dbReference type="SMART" id="SM00530">
    <property type="entry name" value="HTH_XRE"/>
    <property type="match status" value="1"/>
</dbReference>
<evidence type="ECO:0000313" key="5">
    <source>
        <dbReference type="EMBL" id="POG11396.1"/>
    </source>
</evidence>
<dbReference type="CDD" id="cd00093">
    <property type="entry name" value="HTH_XRE"/>
    <property type="match status" value="1"/>
</dbReference>
<sequence length="102" mass="11303">MGFEAALGAVLREMRLQRGWTQAHFDGVVSPQYLSDIEFGKRSPSLAVLRGICDHLGVELSSVLVLTALSLEELSDSKSILQRVEKEVQSFTTWRISGRVTP</sequence>
<dbReference type="InterPro" id="IPR010982">
    <property type="entry name" value="Lambda_DNA-bd_dom_sf"/>
</dbReference>
<dbReference type="OrthoDB" id="8527218at2"/>
<evidence type="ECO:0000313" key="6">
    <source>
        <dbReference type="Proteomes" id="UP000196082"/>
    </source>
</evidence>
<keyword evidence="1" id="KW-0238">DNA-binding</keyword>
<dbReference type="GO" id="GO:0005829">
    <property type="term" value="C:cytosol"/>
    <property type="evidence" value="ECO:0007669"/>
    <property type="project" value="TreeGrafter"/>
</dbReference>
<dbReference type="PROSITE" id="PS50943">
    <property type="entry name" value="HTH_CROC1"/>
    <property type="match status" value="1"/>
</dbReference>
<organism evidence="5 7">
    <name type="scientific">Pseudomonas putida</name>
    <name type="common">Arthrobacter siderocapsulatus</name>
    <dbReference type="NCBI Taxonomy" id="303"/>
    <lineage>
        <taxon>Bacteria</taxon>
        <taxon>Pseudomonadati</taxon>
        <taxon>Pseudomonadota</taxon>
        <taxon>Gammaproteobacteria</taxon>
        <taxon>Pseudomonadales</taxon>
        <taxon>Pseudomonadaceae</taxon>
        <taxon>Pseudomonas</taxon>
    </lineage>
</organism>
<dbReference type="InterPro" id="IPR050807">
    <property type="entry name" value="TransReg_Diox_bact_type"/>
</dbReference>
<feature type="domain" description="HTH cro/C1-type" evidence="2">
    <location>
        <begin position="11"/>
        <end position="63"/>
    </location>
</feature>
<accession>A0A0P7D731</accession>
<evidence type="ECO:0000313" key="3">
    <source>
        <dbReference type="EMBL" id="MDF3869677.1"/>
    </source>
</evidence>
<dbReference type="SUPFAM" id="SSF47413">
    <property type="entry name" value="lambda repressor-like DNA-binding domains"/>
    <property type="match status" value="1"/>
</dbReference>
<gene>
    <name evidence="4" type="ORF">B8W72_24810</name>
    <name evidence="5" type="ORF">BGP84_17275</name>
    <name evidence="3" type="ORF">P3W50_04270</name>
</gene>
<reference evidence="5 7" key="1">
    <citation type="submission" date="2016-08" db="EMBL/GenBank/DDBJ databases">
        <authorList>
            <person name="Seilhamer J.J."/>
        </authorList>
    </citation>
    <scope>NUCLEOTIDE SEQUENCE [LARGE SCALE GENOMIC DNA]</scope>
    <source>
        <strain evidence="5 7">KH-21-114</strain>
    </source>
</reference>
<dbReference type="EMBL" id="NFSB01000088">
    <property type="protein sequence ID" value="OUM25452.1"/>
    <property type="molecule type" value="Genomic_DNA"/>
</dbReference>